<dbReference type="PANTHER" id="PTHR38657:SF1">
    <property type="entry name" value="SLR1343 PROTEIN"/>
    <property type="match status" value="1"/>
</dbReference>
<dbReference type="InterPro" id="IPR052551">
    <property type="entry name" value="UV-DNA_repair_photolyase"/>
</dbReference>
<protein>
    <submittedName>
        <fullName evidence="1">(6-4) photolyase</fullName>
        <ecNumber evidence="1">4.1.99.13</ecNumber>
    </submittedName>
</protein>
<organism evidence="1 2">
    <name type="scientific">Yoonia vestfoldensis</name>
    <dbReference type="NCBI Taxonomy" id="245188"/>
    <lineage>
        <taxon>Bacteria</taxon>
        <taxon>Pseudomonadati</taxon>
        <taxon>Pseudomonadota</taxon>
        <taxon>Alphaproteobacteria</taxon>
        <taxon>Rhodobacterales</taxon>
        <taxon>Paracoccaceae</taxon>
        <taxon>Yoonia</taxon>
    </lineage>
</organism>
<proteinExistence type="predicted"/>
<dbReference type="InterPro" id="IPR036134">
    <property type="entry name" value="Crypto/Photolyase_FAD-like_sf"/>
</dbReference>
<dbReference type="PANTHER" id="PTHR38657">
    <property type="entry name" value="SLR1343 PROTEIN"/>
    <property type="match status" value="1"/>
</dbReference>
<keyword evidence="1" id="KW-0456">Lyase</keyword>
<dbReference type="GO" id="GO:0003914">
    <property type="term" value="F:DNA (6-4) photolyase activity"/>
    <property type="evidence" value="ECO:0007669"/>
    <property type="project" value="UniProtKB-EC"/>
</dbReference>
<evidence type="ECO:0000313" key="1">
    <source>
        <dbReference type="EMBL" id="ART99913.1"/>
    </source>
</evidence>
<keyword evidence="2" id="KW-1185">Reference proteome</keyword>
<dbReference type="Proteomes" id="UP000195273">
    <property type="component" value="Chromosome"/>
</dbReference>
<sequence>MRLVLVLGDQLSPNLSALRKCDKASDIVVMAEVADEASYVPHHPKKIAFLFAAMRKFADYLRRDGWQVAYTRLDDPNNTGTITGELIRRASEHKAAGVVYTEPGEWRLIAALGDMPIKSHSLPDDRFIASHADFDAWAEGRKQLRMEYFYRDMRRKTGLLMDGDQPAGGKWNYDHDNRKPAPDSVDYAGPMQFTPDDTVEEVLDLVARRFGNNFGDLHPFWFATDTGQARQHLAHWIKGGLPKFGDYQDAMLNDHKFLYHGIVGLYLNAGLLDPLEVCQAAEAAYRVGDAPLNAVEGFIRQIIGWREYVRGIYFREGPDYVTRNALGHSRKLPAMYWGAPTKMNCIAKAVGQTRTEAYAHHIQRLMVTGNFALLAGLAPAEVHEWYLAVYADAYEWVEAPNVIGMSLFADDGIIASKPYISSGNYIHKMSDYCGTCAYRVQDKTGADACPFNLLYWHFLDRHRDRFKGNPRMGNMYRIWDKMDAERRDQVLSEAADFLSRMDDGQPV</sequence>
<accession>A0A1Y0E8I1</accession>
<dbReference type="Gene3D" id="3.40.50.620">
    <property type="entry name" value="HUPs"/>
    <property type="match status" value="1"/>
</dbReference>
<name>A0A1Y0E8I1_9RHOB</name>
<reference evidence="1 2" key="1">
    <citation type="submission" date="2017-05" db="EMBL/GenBank/DDBJ databases">
        <title>Genome Sequence of Loktanella vestfoldensis Strain SMR4r Isolated from a Culture of the Diatom Skeletonema marinoi.</title>
        <authorList>
            <person name="Topel M."/>
            <person name="Pinder M.I.M."/>
            <person name="Johansson O.N."/>
            <person name="Kourtchenko O."/>
            <person name="Godhe A."/>
            <person name="Clarke A.K."/>
        </authorList>
    </citation>
    <scope>NUCLEOTIDE SEQUENCE [LARGE SCALE GENOMIC DNA]</scope>
    <source>
        <strain evidence="1 2">SMR4r</strain>
    </source>
</reference>
<dbReference type="RefSeq" id="WP_204248710.1">
    <property type="nucleotide sequence ID" value="NZ_CP021431.1"/>
</dbReference>
<dbReference type="STRING" id="1122181.GCA_000382265_01591"/>
<dbReference type="Gene3D" id="1.25.40.80">
    <property type="match status" value="1"/>
</dbReference>
<dbReference type="SUPFAM" id="SSF48173">
    <property type="entry name" value="Cryptochrome/photolyase FAD-binding domain"/>
    <property type="match status" value="1"/>
</dbReference>
<gene>
    <name evidence="1" type="primary">phrB</name>
    <name evidence="1" type="ORF">LOKVESSMR4R_00577</name>
</gene>
<dbReference type="InterPro" id="IPR007357">
    <property type="entry name" value="PhrB-like"/>
</dbReference>
<dbReference type="EMBL" id="CP021431">
    <property type="protein sequence ID" value="ART99913.1"/>
    <property type="molecule type" value="Genomic_DNA"/>
</dbReference>
<dbReference type="Gene3D" id="1.10.579.10">
    <property type="entry name" value="DNA Cyclobutane Dipyrimidine Photolyase, subunit A, domain 3"/>
    <property type="match status" value="1"/>
</dbReference>
<evidence type="ECO:0000313" key="2">
    <source>
        <dbReference type="Proteomes" id="UP000195273"/>
    </source>
</evidence>
<dbReference type="KEGG" id="lvs:LOKVESSMR4R_00577"/>
<dbReference type="AlphaFoldDB" id="A0A1Y0E8I1"/>
<dbReference type="InterPro" id="IPR014729">
    <property type="entry name" value="Rossmann-like_a/b/a_fold"/>
</dbReference>
<dbReference type="EC" id="4.1.99.13" evidence="1"/>
<dbReference type="Gene3D" id="1.10.10.1710">
    <property type="entry name" value="Deoxyribodipyrimidine photolyase-related"/>
    <property type="match status" value="1"/>
</dbReference>
<dbReference type="Pfam" id="PF04244">
    <property type="entry name" value="DPRP"/>
    <property type="match status" value="1"/>
</dbReference>